<dbReference type="Pfam" id="PF13641">
    <property type="entry name" value="Glyco_tranf_2_3"/>
    <property type="match status" value="1"/>
</dbReference>
<keyword evidence="3" id="KW-0808">Transferase</keyword>
<dbReference type="EMBL" id="HBHK01018685">
    <property type="protein sequence ID" value="CAD9693611.1"/>
    <property type="molecule type" value="Transcribed_RNA"/>
</dbReference>
<keyword evidence="6 7" id="KW-0472">Membrane</keyword>
<dbReference type="PANTHER" id="PTHR43867">
    <property type="entry name" value="CELLULOSE SYNTHASE CATALYTIC SUBUNIT A [UDP-FORMING]"/>
    <property type="match status" value="1"/>
</dbReference>
<organism evidence="9">
    <name type="scientific">Mucochytrium quahogii</name>
    <dbReference type="NCBI Taxonomy" id="96639"/>
    <lineage>
        <taxon>Eukaryota</taxon>
        <taxon>Sar</taxon>
        <taxon>Stramenopiles</taxon>
        <taxon>Bigyra</taxon>
        <taxon>Labyrinthulomycetes</taxon>
        <taxon>Thraustochytrida</taxon>
        <taxon>Thraustochytriidae</taxon>
        <taxon>Mucochytrium</taxon>
    </lineage>
</organism>
<feature type="chain" id="PRO_5031011279" description="Cellulose synthase (UDP-forming)" evidence="8">
    <location>
        <begin position="24"/>
        <end position="1124"/>
    </location>
</feature>
<reference evidence="9" key="1">
    <citation type="submission" date="2021-01" db="EMBL/GenBank/DDBJ databases">
        <authorList>
            <person name="Corre E."/>
            <person name="Pelletier E."/>
            <person name="Niang G."/>
            <person name="Scheremetjew M."/>
            <person name="Finn R."/>
            <person name="Kale V."/>
            <person name="Holt S."/>
            <person name="Cochrane G."/>
            <person name="Meng A."/>
            <person name="Brown T."/>
            <person name="Cohen L."/>
        </authorList>
    </citation>
    <scope>NUCLEOTIDE SEQUENCE</scope>
    <source>
        <strain evidence="9">NY070348D</strain>
    </source>
</reference>
<proteinExistence type="predicted"/>
<dbReference type="SUPFAM" id="SSF48208">
    <property type="entry name" value="Six-hairpin glycosidases"/>
    <property type="match status" value="1"/>
</dbReference>
<evidence type="ECO:0000256" key="6">
    <source>
        <dbReference type="ARBA" id="ARBA00023136"/>
    </source>
</evidence>
<dbReference type="Gene3D" id="1.50.10.10">
    <property type="match status" value="1"/>
</dbReference>
<dbReference type="CDD" id="cd06421">
    <property type="entry name" value="CESA_CelA_like"/>
    <property type="match status" value="1"/>
</dbReference>
<keyword evidence="5 7" id="KW-1133">Transmembrane helix</keyword>
<feature type="transmembrane region" description="Helical" evidence="7">
    <location>
        <begin position="936"/>
        <end position="953"/>
    </location>
</feature>
<dbReference type="InterPro" id="IPR012341">
    <property type="entry name" value="6hp_glycosidase-like_sf"/>
</dbReference>
<evidence type="ECO:0000256" key="8">
    <source>
        <dbReference type="SAM" id="SignalP"/>
    </source>
</evidence>
<sequence length="1124" mass="127206">MANLFFLRVALIISFVFIAPVASTQTPSTGKIPLTSAEAGTSIEVFRKFINQLGSPHGYDDTILIDTSKSSGVSSDGLVSEGQSYGLLLGGTLVSTLKDKPGRESDFKYAVEETLAMFLGWKRLCMLTLLQRDDRFSDSYYKEYISGCDNGKLPCFPHWKFDKAVTKPLELGWATDADEDALLGIILLVRGTASKKHAYPWWDEVARWAFDSVQAFMPLHADFSREESGWLMLKAGSFGGWDCNSPSYHAPAAYKVFRDFSISYPHLSRQPNQVQHRTAQWNMLIRTSYATLLGSQCAENGLVPNWYTAAYPPYEKGTIECQYSGTDGDKFGQEAFRTFWRVALDYIWYPNDTSVDTNFGEYGRFSSEEFLERAVSNLREQYIPGDARSPFATNFDFNNTCLVRSIYPWLYESNFYATLSTALTYPVGNTSAQQSELDSLARRMKLDNASKYYELSWLTISTMTINGDFLAIQDTVTSLGGVLILPPNVVDWKTFIPMFLMPLLPLLWCFRRWLLVRRILAVLCIMTLLNYLCFRTYNLISFEATRWVSVSFFVLELICVTGISQTLLVLWYDVGHVESRRMNNMPLCIREFPTVDVLVPCYGEPMEIIRDTLVAALALDYPAGKVSIYLCDDGKRKELHDMVVSLQRKGAHSLHYVARTKTPGVPHHAKAGNINNCLFNEGCKGEYVVIFDCDMICKPEFLQAVMPHFFKEVNGQWEIDQKLCMVQTPQNFYNIAPQDHLNQHMHGFFKHDMEAWRNMGCAPCCGTGVAFKRAALEEIDGIQYGSITEDFLTSLTLTSRGYKTTYVYENLVEGLAPESLTQFVLQRSRWAGGGLEIFFRSNPLTFKGGLEWKHRIMYFLPGYGTILSVPLLMFLVLISVFVAGDVLFDANWSVMGGDWYSVFTALVTFFSFYITVLVVVNRDLPLHYFPMRLKESGYFAFWFAPLVFKTMFGKKLTFKVTSKEGESERLQDLRFICPHLFISMLYLFVVSVLLYSLVSAPADKLAQKICLLFWSLYFMWQLFPAIHVGLVNPLPGYMNRTGMDAEEKAARQRAISNSLESRYSDRAMDIEPALSPRKKLGSLSFILEEQGGADSIATGISLNVLSKGEPTTGSLPAPEDLNAV</sequence>
<dbReference type="InterPro" id="IPR050321">
    <property type="entry name" value="Glycosyltr_2/OpgH_subfam"/>
</dbReference>
<feature type="transmembrane region" description="Helical" evidence="7">
    <location>
        <begin position="552"/>
        <end position="572"/>
    </location>
</feature>
<feature type="transmembrane region" description="Helical" evidence="7">
    <location>
        <begin position="856"/>
        <end position="882"/>
    </location>
</feature>
<keyword evidence="4 7" id="KW-0812">Transmembrane</keyword>
<evidence type="ECO:0000256" key="7">
    <source>
        <dbReference type="SAM" id="Phobius"/>
    </source>
</evidence>
<evidence type="ECO:0000256" key="2">
    <source>
        <dbReference type="ARBA" id="ARBA00022676"/>
    </source>
</evidence>
<dbReference type="Gene3D" id="3.90.550.10">
    <property type="entry name" value="Spore Coat Polysaccharide Biosynthesis Protein SpsA, Chain A"/>
    <property type="match status" value="1"/>
</dbReference>
<feature type="signal peptide" evidence="8">
    <location>
        <begin position="1"/>
        <end position="23"/>
    </location>
</feature>
<protein>
    <recommendedName>
        <fullName evidence="10">Cellulose synthase (UDP-forming)</fullName>
    </recommendedName>
</protein>
<feature type="transmembrane region" description="Helical" evidence="7">
    <location>
        <begin position="973"/>
        <end position="997"/>
    </location>
</feature>
<accession>A0A7S2S9M1</accession>
<evidence type="ECO:0000256" key="5">
    <source>
        <dbReference type="ARBA" id="ARBA00022989"/>
    </source>
</evidence>
<name>A0A7S2S9M1_9STRA</name>
<evidence type="ECO:0000313" key="9">
    <source>
        <dbReference type="EMBL" id="CAD9693611.1"/>
    </source>
</evidence>
<dbReference type="InterPro" id="IPR029044">
    <property type="entry name" value="Nucleotide-diphossugar_trans"/>
</dbReference>
<gene>
    <name evidence="9" type="ORF">QSP1433_LOCUS11777</name>
</gene>
<dbReference type="GO" id="GO:0016757">
    <property type="term" value="F:glycosyltransferase activity"/>
    <property type="evidence" value="ECO:0007669"/>
    <property type="project" value="UniProtKB-KW"/>
</dbReference>
<evidence type="ECO:0008006" key="10">
    <source>
        <dbReference type="Google" id="ProtNLM"/>
    </source>
</evidence>
<feature type="transmembrane region" description="Helical" evidence="7">
    <location>
        <begin position="1009"/>
        <end position="1030"/>
    </location>
</feature>
<dbReference type="GO" id="GO:0016020">
    <property type="term" value="C:membrane"/>
    <property type="evidence" value="ECO:0007669"/>
    <property type="project" value="UniProtKB-SubCell"/>
</dbReference>
<dbReference type="PANTHER" id="PTHR43867:SF2">
    <property type="entry name" value="CELLULOSE SYNTHASE CATALYTIC SUBUNIT A [UDP-FORMING]"/>
    <property type="match status" value="1"/>
</dbReference>
<dbReference type="SUPFAM" id="SSF53448">
    <property type="entry name" value="Nucleotide-diphospho-sugar transferases"/>
    <property type="match status" value="1"/>
</dbReference>
<evidence type="ECO:0000256" key="1">
    <source>
        <dbReference type="ARBA" id="ARBA00004141"/>
    </source>
</evidence>
<feature type="transmembrane region" description="Helical" evidence="7">
    <location>
        <begin position="519"/>
        <end position="540"/>
    </location>
</feature>
<dbReference type="InterPro" id="IPR008928">
    <property type="entry name" value="6-hairpin_glycosidase_sf"/>
</dbReference>
<dbReference type="GO" id="GO:0005975">
    <property type="term" value="P:carbohydrate metabolic process"/>
    <property type="evidence" value="ECO:0007669"/>
    <property type="project" value="InterPro"/>
</dbReference>
<evidence type="ECO:0000256" key="3">
    <source>
        <dbReference type="ARBA" id="ARBA00022679"/>
    </source>
</evidence>
<keyword evidence="8" id="KW-0732">Signal</keyword>
<comment type="subcellular location">
    <subcellularLocation>
        <location evidence="1">Membrane</location>
        <topology evidence="1">Multi-pass membrane protein</topology>
    </subcellularLocation>
</comment>
<keyword evidence="2" id="KW-0328">Glycosyltransferase</keyword>
<dbReference type="AlphaFoldDB" id="A0A7S2S9M1"/>
<evidence type="ECO:0000256" key="4">
    <source>
        <dbReference type="ARBA" id="ARBA00022692"/>
    </source>
</evidence>
<feature type="transmembrane region" description="Helical" evidence="7">
    <location>
        <begin position="902"/>
        <end position="924"/>
    </location>
</feature>
<feature type="transmembrane region" description="Helical" evidence="7">
    <location>
        <begin position="492"/>
        <end position="510"/>
    </location>
</feature>